<dbReference type="InterPro" id="IPR003010">
    <property type="entry name" value="C-N_Hydrolase"/>
</dbReference>
<keyword evidence="4" id="KW-0378">Hydrolase</keyword>
<dbReference type="Proteomes" id="UP001154322">
    <property type="component" value="Unassembled WGS sequence"/>
</dbReference>
<gene>
    <name evidence="4" type="ORF">WJ0W_003896</name>
</gene>
<dbReference type="InterPro" id="IPR000132">
    <property type="entry name" value="Nitrilase/CN_hydratase_CS"/>
</dbReference>
<comment type="caution">
    <text evidence="4">The sequence shown here is derived from an EMBL/GenBank/DDBJ whole genome shotgun (WGS) entry which is preliminary data.</text>
</comment>
<feature type="domain" description="CN hydrolase" evidence="3">
    <location>
        <begin position="6"/>
        <end position="278"/>
    </location>
</feature>
<evidence type="ECO:0000256" key="1">
    <source>
        <dbReference type="ARBA" id="ARBA00008129"/>
    </source>
</evidence>
<keyword evidence="5" id="KW-1185">Reference proteome</keyword>
<feature type="active site" description="Proton acceptor" evidence="2">
    <location>
        <position position="46"/>
    </location>
</feature>
<name>A0ABN8U9B1_9BACL</name>
<protein>
    <submittedName>
        <fullName evidence="4">Carbon-nitrogen hydrolase family protein</fullName>
    </submittedName>
</protein>
<dbReference type="SUPFAM" id="SSF56317">
    <property type="entry name" value="Carbon-nitrogen hydrolase"/>
    <property type="match status" value="1"/>
</dbReference>
<dbReference type="InterPro" id="IPR036526">
    <property type="entry name" value="C-N_Hydrolase_sf"/>
</dbReference>
<evidence type="ECO:0000313" key="5">
    <source>
        <dbReference type="Proteomes" id="UP001154322"/>
    </source>
</evidence>
<reference evidence="4" key="1">
    <citation type="submission" date="2022-06" db="EMBL/GenBank/DDBJ databases">
        <authorList>
            <person name="Dietemann V."/>
            <person name="Ory F."/>
            <person name="Dainat B."/>
            <person name="Oberhansli S."/>
        </authorList>
    </citation>
    <scope>NUCLEOTIDE SEQUENCE</scope>
    <source>
        <strain evidence="4">Ena-SAMPLE-TAB-26-04-2022-14:26:32:270-5432</strain>
    </source>
</reference>
<dbReference type="Pfam" id="PF00795">
    <property type="entry name" value="CN_hydrolase"/>
    <property type="match status" value="1"/>
</dbReference>
<dbReference type="PROSITE" id="PS00920">
    <property type="entry name" value="NITRIL_CHT_1"/>
    <property type="match status" value="1"/>
</dbReference>
<dbReference type="InterPro" id="IPR044149">
    <property type="entry name" value="Nitrilases_CHs"/>
</dbReference>
<evidence type="ECO:0000313" key="4">
    <source>
        <dbReference type="EMBL" id="CAH8246662.1"/>
    </source>
</evidence>
<dbReference type="EMBL" id="CALYLO010000005">
    <property type="protein sequence ID" value="CAH8246662.1"/>
    <property type="molecule type" value="Genomic_DNA"/>
</dbReference>
<organism evidence="4 5">
    <name type="scientific">Paenibacillus melissococcoides</name>
    <dbReference type="NCBI Taxonomy" id="2912268"/>
    <lineage>
        <taxon>Bacteria</taxon>
        <taxon>Bacillati</taxon>
        <taxon>Bacillota</taxon>
        <taxon>Bacilli</taxon>
        <taxon>Bacillales</taxon>
        <taxon>Paenibacillaceae</taxon>
        <taxon>Paenibacillus</taxon>
    </lineage>
</organism>
<sequence length="318" mass="34836">MKKRYIKVAAVQSAPMLFDKPSAMGKIDQMTREAAGQGAALIVFPEVFVPGYPRGLSFGARVGSRNADGRKDWARYWDSAIDIPGTETAIWGELAKELGVYLVIGAVERDREYSTGTLYNSIVYIGPDGSLLGTHRKLVPTGSERLLWGQGDGSTLTAIETPFGRIGGLICWENYMPLARMAMYAQGIDIYLAPTADARDTWQATIRHIACEGRCFVIACNQFATKASYPDDVACHEDIKGDPDLLCRGGSAIVGPLGEYVVEPLYNEEGILIATLDLSEVAQSRFDFDVTGHYSRPDVFQFIVNDKKQEVVRTAGMS</sequence>
<accession>A0ABN8U9B1</accession>
<dbReference type="CDD" id="cd07564">
    <property type="entry name" value="nitrilases_CHs"/>
    <property type="match status" value="1"/>
</dbReference>
<dbReference type="RefSeq" id="WP_261945104.1">
    <property type="nucleotide sequence ID" value="NZ_AP031298.1"/>
</dbReference>
<dbReference type="PANTHER" id="PTHR46044">
    <property type="entry name" value="NITRILASE"/>
    <property type="match status" value="1"/>
</dbReference>
<proteinExistence type="inferred from homology"/>
<dbReference type="PROSITE" id="PS00921">
    <property type="entry name" value="NITRIL_CHT_2"/>
    <property type="match status" value="1"/>
</dbReference>
<dbReference type="GO" id="GO:0016787">
    <property type="term" value="F:hydrolase activity"/>
    <property type="evidence" value="ECO:0007669"/>
    <property type="project" value="UniProtKB-KW"/>
</dbReference>
<dbReference type="PANTHER" id="PTHR46044:SF1">
    <property type="entry name" value="CN HYDROLASE DOMAIN-CONTAINING PROTEIN"/>
    <property type="match status" value="1"/>
</dbReference>
<dbReference type="PROSITE" id="PS50263">
    <property type="entry name" value="CN_HYDROLASE"/>
    <property type="match status" value="1"/>
</dbReference>
<comment type="similarity">
    <text evidence="1">Belongs to the carbon-nitrogen hydrolase superfamily. Nitrilase family.</text>
</comment>
<dbReference type="Gene3D" id="3.60.110.10">
    <property type="entry name" value="Carbon-nitrogen hydrolase"/>
    <property type="match status" value="1"/>
</dbReference>
<evidence type="ECO:0000259" key="3">
    <source>
        <dbReference type="PROSITE" id="PS50263"/>
    </source>
</evidence>
<evidence type="ECO:0000256" key="2">
    <source>
        <dbReference type="PROSITE-ProRule" id="PRU10139"/>
    </source>
</evidence>